<feature type="compositionally biased region" description="Pro residues" evidence="1">
    <location>
        <begin position="421"/>
        <end position="432"/>
    </location>
</feature>
<evidence type="ECO:0000256" key="1">
    <source>
        <dbReference type="SAM" id="MobiDB-lite"/>
    </source>
</evidence>
<dbReference type="EMBL" id="JAVRRT010000015">
    <property type="protein sequence ID" value="KAK5165854.1"/>
    <property type="molecule type" value="Genomic_DNA"/>
</dbReference>
<sequence length="1524" mass="167864">MDDPDPKSNSKARFKSKWSRVLKSKDPSELETAPHHTNSFKLDDDVNDFLKPSTDRAASAASAKPAFPPAPKLDIAIAQRWPDANEVRRASAATPQGAGLDTPNGFRKPKRRKGLRVGFVRQEAEVIGEGGDECEEATMEVGKRRKKKGMGRSVSDARALEGARQAAGSRGREEQEFRPPPLRRAQTTETSEVSTPEGRAQVGVEGGRFGLSRTPTGFGSQDSQEGETSPEVERFEEFKIPKIDTRFAWEEGGSGSLTSASPKDPQALAVRKRELRSNEGMTLRRASAMITEGDDGRGEEAKRESLQFGVQPTQQHYDTLSRPDAPDLMPEPRSALSPQSARSPMGPSPFDDPKYVQRRSREVTPERAPQVAKPQGLRKPREAYQPSYMRAGQQQAPPSPPTQQQQYQAPPPPSTQQRPSIPAPPRVQPPPDAEYTHPPSYKRTSQQLNETSLPTRLPPAPSGSMQPPQAQYQSRSRDPSPRQDRSYGNTASSQAQRAIYSRPNGSNGSLNYQPPSPKHQPHSRSSSHDSQSSYQHPSSALSHPPGGFSEPSPTRYQTHSQSPQSGSPRSSMIGRSPLSPYGSVPSPGHAQQSYFGGTKAQHGQTMQPAALQPPSPGHLQVESPASRPVSASSNRSFSRPRPPQVQQAQHAPPAHTPYDETRQPSYSSQAQAQHRMVDPASPAQQPPPSTAPTRPSAQYMRQDSPSSRPSSSGSHASHHRPLASPQPQPDTNPAADAAYADFAARVAHMKGVFKLTSEKERPSSRCSPQAWLRAALWWYSRGKAGLEAMMAQQRPRSSDGQLREILVQAHVDLAKGWWILTDPLNCDEDSEMLNADPGARQGVVSLRSHLKALALSMGKNQLMPPPQSLIQGQDTTIWVEYPRFASGSAAVLTGSTNMQPQDALPVGESKDTHFYGRFFVDVSMSTDDAGTDRVNLPCLLTVMRGKREFLTTAVIASQSELVNIKIAPRKSGEKGLTWHDVSWKASACGMLVRLPHQYDLMVRMSERDFRSVWNIVEYARKVEHCFRPEDGEQLVLEKRLAEMQLADSANTGAFPAEKVKGAIAALFERTETNVQGGVERKLHRGYRLLLVTDPKHKALASTSHEIGGRYPLLFEFITDSAAGGMAAIVLRTREKHRQSRILLVFGSVEGRQEFYDVLNGLTVGPDELIVGKMELASMNIEPAGSQAPEGGAQQLPSALQSLQWQKLGVTNALPDEDDHSAHQSSTVASSSLRIIARHATGSITDRLNLSKGELLLRLPCTSSPTIQMLRAPQEDITMSLDTRHTPGPALEALSDIHHTVRTKPTIRSLTFPSFEELHAFQSAITGCTIRFDALAASLSIARRRMVVPIYKKWEASIIRLQVVTRQNVVQVIACMEGFSHAEALCFRVMSTDVFEACKMGKRFGLRLVDAKFALPPEEEKPKEKKGEKGDVVVVEESEEKREERVRRRFVNLEGLEYMSEHDDITVGFETVEERDGFAEALPTPATHSVRRSLILRSSSARLPDFGRRETAHWWGILRPTELNA</sequence>
<feature type="compositionally biased region" description="Polar residues" evidence="1">
    <location>
        <begin position="185"/>
        <end position="194"/>
    </location>
</feature>
<feature type="compositionally biased region" description="Polar residues" evidence="1">
    <location>
        <begin position="463"/>
        <end position="472"/>
    </location>
</feature>
<dbReference type="Pfam" id="PF24589">
    <property type="entry name" value="DUF7614"/>
    <property type="match status" value="1"/>
</dbReference>
<feature type="compositionally biased region" description="Low complexity" evidence="1">
    <location>
        <begin position="560"/>
        <end position="571"/>
    </location>
</feature>
<dbReference type="Proteomes" id="UP001337655">
    <property type="component" value="Unassembled WGS sequence"/>
</dbReference>
<comment type="caution">
    <text evidence="6">The sequence shown here is derived from an EMBL/GenBank/DDBJ whole genome shotgun (WGS) entry which is preliminary data.</text>
</comment>
<accession>A0AAV9P4A8</accession>
<dbReference type="Pfam" id="PF24588">
    <property type="entry name" value="DUF7613"/>
    <property type="match status" value="1"/>
</dbReference>
<feature type="domain" description="DUF7614" evidence="5">
    <location>
        <begin position="1331"/>
        <end position="1482"/>
    </location>
</feature>
<feature type="compositionally biased region" description="Polar residues" evidence="1">
    <location>
        <begin position="487"/>
        <end position="496"/>
    </location>
</feature>
<feature type="compositionally biased region" description="Low complexity" evidence="1">
    <location>
        <begin position="691"/>
        <end position="715"/>
    </location>
</feature>
<name>A0AAV9P4A8_9PEZI</name>
<organism evidence="6 7">
    <name type="scientific">Saxophila tyrrhenica</name>
    <dbReference type="NCBI Taxonomy" id="1690608"/>
    <lineage>
        <taxon>Eukaryota</taxon>
        <taxon>Fungi</taxon>
        <taxon>Dikarya</taxon>
        <taxon>Ascomycota</taxon>
        <taxon>Pezizomycotina</taxon>
        <taxon>Dothideomycetes</taxon>
        <taxon>Dothideomycetidae</taxon>
        <taxon>Mycosphaerellales</taxon>
        <taxon>Extremaceae</taxon>
        <taxon>Saxophila</taxon>
    </lineage>
</organism>
<feature type="domain" description="DUF7612" evidence="3">
    <location>
        <begin position="1028"/>
        <end position="1161"/>
    </location>
</feature>
<feature type="compositionally biased region" description="Basic and acidic residues" evidence="1">
    <location>
        <begin position="23"/>
        <end position="34"/>
    </location>
</feature>
<feature type="domain" description="DUF7611" evidence="2">
    <location>
        <begin position="871"/>
        <end position="1024"/>
    </location>
</feature>
<feature type="region of interest" description="Disordered" evidence="1">
    <location>
        <begin position="1"/>
        <end position="69"/>
    </location>
</feature>
<reference evidence="6 7" key="1">
    <citation type="submission" date="2023-08" db="EMBL/GenBank/DDBJ databases">
        <title>Black Yeasts Isolated from many extreme environments.</title>
        <authorList>
            <person name="Coleine C."/>
            <person name="Stajich J.E."/>
            <person name="Selbmann L."/>
        </authorList>
    </citation>
    <scope>NUCLEOTIDE SEQUENCE [LARGE SCALE GENOMIC DNA]</scope>
    <source>
        <strain evidence="6 7">CCFEE 5935</strain>
    </source>
</reference>
<evidence type="ECO:0000259" key="4">
    <source>
        <dbReference type="Pfam" id="PF24588"/>
    </source>
</evidence>
<feature type="compositionally biased region" description="Basic residues" evidence="1">
    <location>
        <begin position="10"/>
        <end position="22"/>
    </location>
</feature>
<dbReference type="GeneID" id="89930109"/>
<proteinExistence type="predicted"/>
<gene>
    <name evidence="6" type="ORF">LTR77_008777</name>
</gene>
<feature type="compositionally biased region" description="Polar residues" evidence="1">
    <location>
        <begin position="663"/>
        <end position="672"/>
    </location>
</feature>
<dbReference type="Pfam" id="PF24586">
    <property type="entry name" value="DUF7611"/>
    <property type="match status" value="1"/>
</dbReference>
<feature type="compositionally biased region" description="Basic and acidic residues" evidence="1">
    <location>
        <begin position="294"/>
        <end position="305"/>
    </location>
</feature>
<protein>
    <submittedName>
        <fullName evidence="6">Uncharacterized protein</fullName>
    </submittedName>
</protein>
<feature type="compositionally biased region" description="Low complexity" evidence="1">
    <location>
        <begin position="623"/>
        <end position="653"/>
    </location>
</feature>
<feature type="compositionally biased region" description="Basic and acidic residues" evidence="1">
    <location>
        <begin position="475"/>
        <end position="485"/>
    </location>
</feature>
<feature type="compositionally biased region" description="Polar residues" evidence="1">
    <location>
        <begin position="589"/>
        <end position="607"/>
    </location>
</feature>
<feature type="compositionally biased region" description="Basic and acidic residues" evidence="1">
    <location>
        <begin position="351"/>
        <end position="365"/>
    </location>
</feature>
<feature type="compositionally biased region" description="Polar residues" evidence="1">
    <location>
        <begin position="213"/>
        <end position="223"/>
    </location>
</feature>
<evidence type="ECO:0000313" key="6">
    <source>
        <dbReference type="EMBL" id="KAK5165854.1"/>
    </source>
</evidence>
<dbReference type="Pfam" id="PF24587">
    <property type="entry name" value="DUF7612"/>
    <property type="match status" value="1"/>
</dbReference>
<evidence type="ECO:0000259" key="5">
    <source>
        <dbReference type="Pfam" id="PF24589"/>
    </source>
</evidence>
<evidence type="ECO:0000313" key="7">
    <source>
        <dbReference type="Proteomes" id="UP001337655"/>
    </source>
</evidence>
<feature type="region of interest" description="Disordered" evidence="1">
    <location>
        <begin position="134"/>
        <end position="239"/>
    </location>
</feature>
<feature type="compositionally biased region" description="Polar residues" evidence="1">
    <location>
        <begin position="503"/>
        <end position="513"/>
    </location>
</feature>
<feature type="compositionally biased region" description="Low complexity" evidence="1">
    <location>
        <begin position="528"/>
        <end position="543"/>
    </location>
</feature>
<dbReference type="InterPro" id="IPR056030">
    <property type="entry name" value="DUF7611"/>
</dbReference>
<feature type="domain" description="DUF7613" evidence="4">
    <location>
        <begin position="1165"/>
        <end position="1325"/>
    </location>
</feature>
<dbReference type="InterPro" id="IPR056033">
    <property type="entry name" value="DUF7614"/>
</dbReference>
<feature type="region of interest" description="Disordered" evidence="1">
    <location>
        <begin position="251"/>
        <end position="734"/>
    </location>
</feature>
<dbReference type="RefSeq" id="XP_064655866.1">
    <property type="nucleotide sequence ID" value="XM_064806007.1"/>
</dbReference>
<evidence type="ECO:0000259" key="2">
    <source>
        <dbReference type="Pfam" id="PF24586"/>
    </source>
</evidence>
<keyword evidence="7" id="KW-1185">Reference proteome</keyword>
<dbReference type="InterPro" id="IPR056032">
    <property type="entry name" value="DUF7613"/>
</dbReference>
<feature type="compositionally biased region" description="Polar residues" evidence="1">
    <location>
        <begin position="308"/>
        <end position="318"/>
    </location>
</feature>
<feature type="region of interest" description="Disordered" evidence="1">
    <location>
        <begin position="86"/>
        <end position="113"/>
    </location>
</feature>
<dbReference type="InterPro" id="IPR056031">
    <property type="entry name" value="DUF7612"/>
</dbReference>
<evidence type="ECO:0000259" key="3">
    <source>
        <dbReference type="Pfam" id="PF24587"/>
    </source>
</evidence>
<feature type="compositionally biased region" description="Polar residues" evidence="1">
    <location>
        <begin position="442"/>
        <end position="454"/>
    </location>
</feature>